<keyword evidence="3" id="KW-1185">Reference proteome</keyword>
<evidence type="ECO:0000313" key="3">
    <source>
        <dbReference type="Proteomes" id="UP000004995"/>
    </source>
</evidence>
<name>K4AIG8_SETIT</name>
<dbReference type="EnsemblPlants" id="KQK89538">
    <property type="protein sequence ID" value="KQK89538"/>
    <property type="gene ID" value="SETIT_038680mg"/>
</dbReference>
<evidence type="ECO:0008006" key="4">
    <source>
        <dbReference type="Google" id="ProtNLM"/>
    </source>
</evidence>
<dbReference type="InParanoid" id="K4AIG8"/>
<dbReference type="eggNOG" id="ENOG502R4EE">
    <property type="taxonomic scope" value="Eukaryota"/>
</dbReference>
<dbReference type="EMBL" id="AGNK02005744">
    <property type="status" value="NOT_ANNOTATED_CDS"/>
    <property type="molecule type" value="Genomic_DNA"/>
</dbReference>
<feature type="compositionally biased region" description="Acidic residues" evidence="1">
    <location>
        <begin position="25"/>
        <end position="45"/>
    </location>
</feature>
<feature type="region of interest" description="Disordered" evidence="1">
    <location>
        <begin position="19"/>
        <end position="51"/>
    </location>
</feature>
<evidence type="ECO:0000256" key="1">
    <source>
        <dbReference type="SAM" id="MobiDB-lite"/>
    </source>
</evidence>
<accession>K4AIG8</accession>
<protein>
    <recommendedName>
        <fullName evidence="4">DUF4283 domain-containing protein</fullName>
    </recommendedName>
</protein>
<sequence>MVPDALAMDVNGVAELLAGLHGGNDSDDDDTDDGTGIEDEEEVESEGGSLNDWDGRVHMVEACLPRGYEDIAARLTFAYITPAKVVGSVALFIPQALGVVALQIKVELLPSLRGAMLLRFASEQDRELVHKLSPIHHDDITLELECPQETLNRLFQEREWLANNFRGFCSLLEIDPTCLTGYDYSPLHLLIAVNHRLDIPSALWIDTEGSALGGSIAQLMPIHVWHRNGQMDTDQNLIPFFGPPPPPPHGPGNQPAGLAGLALPPPSPPNAASNGLLAVPPLHAPPHPQAPYYDAC</sequence>
<dbReference type="Proteomes" id="UP000004995">
    <property type="component" value="Unassembled WGS sequence"/>
</dbReference>
<dbReference type="Gramene" id="KQK89538">
    <property type="protein sequence ID" value="KQK89538"/>
    <property type="gene ID" value="SETIT_038680mg"/>
</dbReference>
<dbReference type="PANTHER" id="PTHR34303">
    <property type="entry name" value="OS01G0890400 PROTEIN-RELATED"/>
    <property type="match status" value="1"/>
</dbReference>
<organism evidence="2 3">
    <name type="scientific">Setaria italica</name>
    <name type="common">Foxtail millet</name>
    <name type="synonym">Panicum italicum</name>
    <dbReference type="NCBI Taxonomy" id="4555"/>
    <lineage>
        <taxon>Eukaryota</taxon>
        <taxon>Viridiplantae</taxon>
        <taxon>Streptophyta</taxon>
        <taxon>Embryophyta</taxon>
        <taxon>Tracheophyta</taxon>
        <taxon>Spermatophyta</taxon>
        <taxon>Magnoliopsida</taxon>
        <taxon>Liliopsida</taxon>
        <taxon>Poales</taxon>
        <taxon>Poaceae</taxon>
        <taxon>PACMAD clade</taxon>
        <taxon>Panicoideae</taxon>
        <taxon>Panicodae</taxon>
        <taxon>Paniceae</taxon>
        <taxon>Cenchrinae</taxon>
        <taxon>Setaria</taxon>
    </lineage>
</organism>
<reference evidence="3" key="1">
    <citation type="journal article" date="2012" name="Nat. Biotechnol.">
        <title>Reference genome sequence of the model plant Setaria.</title>
        <authorList>
            <person name="Bennetzen J.L."/>
            <person name="Schmutz J."/>
            <person name="Wang H."/>
            <person name="Percifield R."/>
            <person name="Hawkins J."/>
            <person name="Pontaroli A.C."/>
            <person name="Estep M."/>
            <person name="Feng L."/>
            <person name="Vaughn J.N."/>
            <person name="Grimwood J."/>
            <person name="Jenkins J."/>
            <person name="Barry K."/>
            <person name="Lindquist E."/>
            <person name="Hellsten U."/>
            <person name="Deshpande S."/>
            <person name="Wang X."/>
            <person name="Wu X."/>
            <person name="Mitros T."/>
            <person name="Triplett J."/>
            <person name="Yang X."/>
            <person name="Ye C.Y."/>
            <person name="Mauro-Herrera M."/>
            <person name="Wang L."/>
            <person name="Li P."/>
            <person name="Sharma M."/>
            <person name="Sharma R."/>
            <person name="Ronald P.C."/>
            <person name="Panaud O."/>
            <person name="Kellogg E.A."/>
            <person name="Brutnell T.P."/>
            <person name="Doust A.N."/>
            <person name="Tuskan G.A."/>
            <person name="Rokhsar D."/>
            <person name="Devos K.M."/>
        </authorList>
    </citation>
    <scope>NUCLEOTIDE SEQUENCE [LARGE SCALE GENOMIC DNA]</scope>
    <source>
        <strain evidence="3">cv. Yugu1</strain>
    </source>
</reference>
<dbReference type="HOGENOM" id="CLU_941364_0_0_1"/>
<reference evidence="2" key="2">
    <citation type="submission" date="2018-08" db="UniProtKB">
        <authorList>
            <consortium name="EnsemblPlants"/>
        </authorList>
    </citation>
    <scope>IDENTIFICATION</scope>
    <source>
        <strain evidence="2">Yugu1</strain>
    </source>
</reference>
<feature type="compositionally biased region" description="Pro residues" evidence="1">
    <location>
        <begin position="241"/>
        <end position="250"/>
    </location>
</feature>
<feature type="region of interest" description="Disordered" evidence="1">
    <location>
        <begin position="241"/>
        <end position="296"/>
    </location>
</feature>
<feature type="compositionally biased region" description="Low complexity" evidence="1">
    <location>
        <begin position="270"/>
        <end position="281"/>
    </location>
</feature>
<evidence type="ECO:0000313" key="2">
    <source>
        <dbReference type="EnsemblPlants" id="KQK89538"/>
    </source>
</evidence>
<dbReference type="STRING" id="4555.K4AIG8"/>
<dbReference type="PANTHER" id="PTHR34303:SF3">
    <property type="entry name" value="CCHC-TYPE DOMAIN-CONTAINING PROTEIN"/>
    <property type="match status" value="1"/>
</dbReference>
<dbReference type="AlphaFoldDB" id="K4AIG8"/>
<feature type="compositionally biased region" description="Low complexity" evidence="1">
    <location>
        <begin position="251"/>
        <end position="262"/>
    </location>
</feature>
<proteinExistence type="predicted"/>